<dbReference type="STRING" id="62708.A0A420HGJ6"/>
<name>A0A420HGJ6_9PEZI</name>
<proteinExistence type="predicted"/>
<evidence type="ECO:0000313" key="1">
    <source>
        <dbReference type="EMBL" id="RKF56566.1"/>
    </source>
</evidence>
<accession>A0A420HGJ6</accession>
<sequence>LGKGSLAVGERVEVYRLPKVSEDSTSFSWVGIDETFSHCNARQRSCSCHSKDNGKDELEANLSYFLSPNSPDLNPIEAVWDMIKYYIQQIYYSVGGGKRRSQNSLRKIIKEAWDFVSPGDLVRFLESMPSIYKAMKDLEYGLTKYCDKNDNERLNNTQGYE</sequence>
<evidence type="ECO:0000313" key="2">
    <source>
        <dbReference type="Proteomes" id="UP000283383"/>
    </source>
</evidence>
<comment type="caution">
    <text evidence="1">The sequence shown here is derived from an EMBL/GenBank/DDBJ whole genome shotgun (WGS) entry which is preliminary data.</text>
</comment>
<dbReference type="GO" id="GO:0003676">
    <property type="term" value="F:nucleic acid binding"/>
    <property type="evidence" value="ECO:0007669"/>
    <property type="project" value="InterPro"/>
</dbReference>
<keyword evidence="2" id="KW-1185">Reference proteome</keyword>
<protein>
    <recommendedName>
        <fullName evidence="3">Tc1-like transposase DDE domain-containing protein</fullName>
    </recommendedName>
</protein>
<dbReference type="Gene3D" id="3.30.420.10">
    <property type="entry name" value="Ribonuclease H-like superfamily/Ribonuclease H"/>
    <property type="match status" value="1"/>
</dbReference>
<gene>
    <name evidence="1" type="ORF">GcM3_194030</name>
</gene>
<organism evidence="1 2">
    <name type="scientific">Golovinomyces cichoracearum</name>
    <dbReference type="NCBI Taxonomy" id="62708"/>
    <lineage>
        <taxon>Eukaryota</taxon>
        <taxon>Fungi</taxon>
        <taxon>Dikarya</taxon>
        <taxon>Ascomycota</taxon>
        <taxon>Pezizomycotina</taxon>
        <taxon>Leotiomycetes</taxon>
        <taxon>Erysiphales</taxon>
        <taxon>Erysiphaceae</taxon>
        <taxon>Golovinomyces</taxon>
    </lineage>
</organism>
<dbReference type="Proteomes" id="UP000283383">
    <property type="component" value="Unassembled WGS sequence"/>
</dbReference>
<evidence type="ECO:0008006" key="3">
    <source>
        <dbReference type="Google" id="ProtNLM"/>
    </source>
</evidence>
<dbReference type="AlphaFoldDB" id="A0A420HGJ6"/>
<dbReference type="InterPro" id="IPR036397">
    <property type="entry name" value="RNaseH_sf"/>
</dbReference>
<dbReference type="EMBL" id="MCBQ01019460">
    <property type="protein sequence ID" value="RKF56566.1"/>
    <property type="molecule type" value="Genomic_DNA"/>
</dbReference>
<feature type="non-terminal residue" evidence="1">
    <location>
        <position position="1"/>
    </location>
</feature>
<reference evidence="1 2" key="1">
    <citation type="journal article" date="2018" name="BMC Genomics">
        <title>Comparative genome analyses reveal sequence features reflecting distinct modes of host-adaptation between dicot and monocot powdery mildew.</title>
        <authorList>
            <person name="Wu Y."/>
            <person name="Ma X."/>
            <person name="Pan Z."/>
            <person name="Kale S.D."/>
            <person name="Song Y."/>
            <person name="King H."/>
            <person name="Zhang Q."/>
            <person name="Presley C."/>
            <person name="Deng X."/>
            <person name="Wei C.I."/>
            <person name="Xiao S."/>
        </authorList>
    </citation>
    <scope>NUCLEOTIDE SEQUENCE [LARGE SCALE GENOMIC DNA]</scope>
    <source>
        <strain evidence="1">UMSG3</strain>
    </source>
</reference>